<dbReference type="EC" id="4.6.1.12" evidence="14"/>
<comment type="pathway">
    <text evidence="5 14">Isoprenoid biosynthesis; isopentenyl diphosphate biosynthesis via DXP pathway; isopentenyl diphosphate from 1-deoxy-D-xylulose 5-phosphate: step 2/6.</text>
</comment>
<evidence type="ECO:0000313" key="16">
    <source>
        <dbReference type="EMBL" id="TZG28883.1"/>
    </source>
</evidence>
<comment type="caution">
    <text evidence="16">The sequence shown here is derived from an EMBL/GenBank/DDBJ whole genome shotgun (WGS) entry which is preliminary data.</text>
</comment>
<comment type="catalytic activity">
    <reaction evidence="2 14">
        <text>2-C-methyl-D-erythritol 4-phosphate + CTP + H(+) = 4-CDP-2-C-methyl-D-erythritol + diphosphate</text>
        <dbReference type="Rhea" id="RHEA:13429"/>
        <dbReference type="ChEBI" id="CHEBI:15378"/>
        <dbReference type="ChEBI" id="CHEBI:33019"/>
        <dbReference type="ChEBI" id="CHEBI:37563"/>
        <dbReference type="ChEBI" id="CHEBI:57823"/>
        <dbReference type="ChEBI" id="CHEBI:58262"/>
        <dbReference type="EC" id="2.7.7.60"/>
    </reaction>
</comment>
<evidence type="ECO:0000313" key="17">
    <source>
        <dbReference type="Proteomes" id="UP000322077"/>
    </source>
</evidence>
<evidence type="ECO:0000256" key="3">
    <source>
        <dbReference type="ARBA" id="ARBA00001968"/>
    </source>
</evidence>
<dbReference type="EMBL" id="VTOU01000001">
    <property type="protein sequence ID" value="TZG28883.1"/>
    <property type="molecule type" value="Genomic_DNA"/>
</dbReference>
<reference evidence="16 17" key="1">
    <citation type="submission" date="2019-08" db="EMBL/GenBank/DDBJ databases">
        <authorList>
            <person name="Wang G."/>
            <person name="Xu Z."/>
        </authorList>
    </citation>
    <scope>NUCLEOTIDE SEQUENCE [LARGE SCALE GENOMIC DNA]</scope>
    <source>
        <strain evidence="16 17">ZX</strain>
    </source>
</reference>
<dbReference type="PANTHER" id="PTHR43181">
    <property type="entry name" value="2-C-METHYL-D-ERYTHRITOL 2,4-CYCLODIPHOSPHATE SYNTHASE, CHLOROPLASTIC"/>
    <property type="match status" value="1"/>
</dbReference>
<dbReference type="GO" id="GO:0016114">
    <property type="term" value="P:terpenoid biosynthetic process"/>
    <property type="evidence" value="ECO:0007669"/>
    <property type="project" value="InterPro"/>
</dbReference>
<evidence type="ECO:0000256" key="2">
    <source>
        <dbReference type="ARBA" id="ARBA00001282"/>
    </source>
</evidence>
<evidence type="ECO:0000256" key="12">
    <source>
        <dbReference type="ARBA" id="ARBA00023239"/>
    </source>
</evidence>
<evidence type="ECO:0000256" key="8">
    <source>
        <dbReference type="ARBA" id="ARBA00022679"/>
    </source>
</evidence>
<comment type="similarity">
    <text evidence="14">In the C-terminal section; belongs to the IspF family.</text>
</comment>
<dbReference type="NCBIfam" id="NF006899">
    <property type="entry name" value="PRK09382.1"/>
    <property type="match status" value="1"/>
</dbReference>
<feature type="binding site" evidence="14">
    <location>
        <begin position="275"/>
        <end position="277"/>
    </location>
    <ligand>
        <name>4-CDP-2-C-methyl-D-erythritol 2-phosphate</name>
        <dbReference type="ChEBI" id="CHEBI:57919"/>
    </ligand>
</feature>
<evidence type="ECO:0000256" key="1">
    <source>
        <dbReference type="ARBA" id="ARBA00000200"/>
    </source>
</evidence>
<dbReference type="Pfam" id="PF02542">
    <property type="entry name" value="YgbB"/>
    <property type="match status" value="1"/>
</dbReference>
<dbReference type="FunFam" id="3.90.550.10:FF:000003">
    <property type="entry name" value="2-C-methyl-D-erythritol 4-phosphate cytidylyltransferase"/>
    <property type="match status" value="1"/>
</dbReference>
<dbReference type="AlphaFoldDB" id="A0A5D9CC96"/>
<dbReference type="InterPro" id="IPR001228">
    <property type="entry name" value="IspD"/>
</dbReference>
<protein>
    <recommendedName>
        <fullName evidence="14">Bifunctional enzyme IspD/IspF</fullName>
    </recommendedName>
    <domain>
        <recommendedName>
            <fullName evidence="14">2-C-methyl-D-erythritol 4-phosphate cytidylyltransferase</fullName>
            <ecNumber evidence="14">2.7.7.60</ecNumber>
        </recommendedName>
        <alternativeName>
            <fullName evidence="14">4-diphosphocytidyl-2C-methyl-D-erythritol synthase</fullName>
        </alternativeName>
        <alternativeName>
            <fullName evidence="14">MEP cytidylyltransferase</fullName>
            <shortName evidence="14">MCT</shortName>
        </alternativeName>
    </domain>
    <domain>
        <recommendedName>
            <fullName evidence="14">2-C-methyl-D-erythritol 2,4-cyclodiphosphate synthase</fullName>
            <shortName evidence="14">MECDP-synthase</shortName>
            <shortName evidence="14">MECPP-synthase</shortName>
            <shortName evidence="14">MECPS</shortName>
            <ecNumber evidence="14">4.6.1.12</ecNumber>
        </recommendedName>
    </domain>
</protein>
<comment type="similarity">
    <text evidence="7">Belongs to the IspD/TarI cytidylyltransferase family. IspD subfamily.</text>
</comment>
<comment type="function">
    <text evidence="14">Bifunctional enzyme that catalyzes the formation of 4-diphosphocytidyl-2-C-methyl-D-erythritol from CTP and 2-C-methyl-D-erythritol 4-phosphate (MEP) (IspD), and catalyzes the conversion of 4-diphosphocytidyl-2-C-methyl-D-erythritol 2-phosphate (CDP-ME2P) to 2-C-methyl-D-erythritol 2,4-cyclodiphosphate (ME-CPP) with a corresponding release of cytidine 5-monophosphate (CMP) (IspF).</text>
</comment>
<feature type="site" description="Transition state stabilizer" evidence="14">
    <location>
        <position position="253"/>
    </location>
</feature>
<keyword evidence="17" id="KW-1185">Reference proteome</keyword>
<comment type="similarity">
    <text evidence="6">Belongs to the IspF family.</text>
</comment>
<name>A0A5D9CC96_9SPHN</name>
<keyword evidence="8 14" id="KW-0808">Transferase</keyword>
<feature type="site" description="Positions MEP for the nucleophilic attack" evidence="14">
    <location>
        <position position="200"/>
    </location>
</feature>
<feature type="site" description="Transition state stabilizer" evidence="14">
    <location>
        <position position="16"/>
    </location>
</feature>
<evidence type="ECO:0000256" key="6">
    <source>
        <dbReference type="ARBA" id="ARBA00008480"/>
    </source>
</evidence>
<evidence type="ECO:0000256" key="13">
    <source>
        <dbReference type="ARBA" id="ARBA00023268"/>
    </source>
</evidence>
<dbReference type="EC" id="2.7.7.60" evidence="14"/>
<keyword evidence="10 14" id="KW-0479">Metal-binding</keyword>
<evidence type="ECO:0000256" key="11">
    <source>
        <dbReference type="ARBA" id="ARBA00023229"/>
    </source>
</evidence>
<dbReference type="UniPathway" id="UPA00056">
    <property type="reaction ID" value="UER00093"/>
</dbReference>
<keyword evidence="13 14" id="KW-0511">Multifunctional enzyme</keyword>
<feature type="domain" description="2-C-methyl-D-erythritol 2,4-cyclodiphosphate synthase" evidence="15">
    <location>
        <begin position="221"/>
        <end position="373"/>
    </location>
</feature>
<dbReference type="InterPro" id="IPR029044">
    <property type="entry name" value="Nucleotide-diphossugar_trans"/>
</dbReference>
<dbReference type="InterPro" id="IPR003526">
    <property type="entry name" value="MECDP_synthase"/>
</dbReference>
<organism evidence="16 17">
    <name type="scientific">Sphingomonas montanisoli</name>
    <dbReference type="NCBI Taxonomy" id="2606412"/>
    <lineage>
        <taxon>Bacteria</taxon>
        <taxon>Pseudomonadati</taxon>
        <taxon>Pseudomonadota</taxon>
        <taxon>Alphaproteobacteria</taxon>
        <taxon>Sphingomonadales</taxon>
        <taxon>Sphingomonadaceae</taxon>
        <taxon>Sphingomonas</taxon>
    </lineage>
</organism>
<gene>
    <name evidence="14" type="primary">ispDF</name>
    <name evidence="16" type="ORF">FYJ91_01695</name>
</gene>
<dbReference type="GO" id="GO:0019288">
    <property type="term" value="P:isopentenyl diphosphate biosynthetic process, methylerythritol 4-phosphate pathway"/>
    <property type="evidence" value="ECO:0007669"/>
    <property type="project" value="UniProtKB-UniRule"/>
</dbReference>
<evidence type="ECO:0000256" key="5">
    <source>
        <dbReference type="ARBA" id="ARBA00004787"/>
    </source>
</evidence>
<dbReference type="GO" id="GO:0046872">
    <property type="term" value="F:metal ion binding"/>
    <property type="evidence" value="ECO:0007669"/>
    <property type="project" value="UniProtKB-KW"/>
</dbReference>
<dbReference type="PROSITE" id="PS01295">
    <property type="entry name" value="ISPD"/>
    <property type="match status" value="1"/>
</dbReference>
<dbReference type="Gene3D" id="3.30.1330.50">
    <property type="entry name" value="2-C-methyl-D-erythritol 2,4-cyclodiphosphate synthase"/>
    <property type="match status" value="1"/>
</dbReference>
<accession>A0A5D9CC96</accession>
<dbReference type="PROSITE" id="PS01350">
    <property type="entry name" value="ISPF"/>
    <property type="match status" value="1"/>
</dbReference>
<feature type="region of interest" description="2-C-methyl-D-erythritol 2,4-cyclodiphosphate synthase" evidence="14">
    <location>
        <begin position="221"/>
        <end position="377"/>
    </location>
</feature>
<feature type="site" description="Transition state stabilizer" evidence="14">
    <location>
        <position position="23"/>
    </location>
</feature>
<proteinExistence type="inferred from homology"/>
<dbReference type="Proteomes" id="UP000322077">
    <property type="component" value="Unassembled WGS sequence"/>
</dbReference>
<comment type="cofactor">
    <cofactor evidence="3 14">
        <name>a divalent metal cation</name>
        <dbReference type="ChEBI" id="CHEBI:60240"/>
    </cofactor>
</comment>
<sequence length="377" mass="39031">MTRTAALIVAAGQGIRAGQSIPKQYAPLGDRAVLAHAIDALLAHPAIDVVHVVIGAGQEALYAAAIGDRALPAPVIGGAARRDSVIAGLRAIDADIVLVHDAARPFLPTEVVDRLLEALESHDGAIPALPVADTLTTADGKPVPRDGLFRVQTPQAFRRAAILAAHETWDASAEATDDAQVARAAGLSVAVIKGDRALEKLTTPDDFAAASHALEARMISRTATGFDVHAFADGHSVWIGGVEIAHSQSLSGHSDADVALHALVDALLGTIGAGDIGSHFPPSDMQWKGAPSHLFLDHARKLVAGAGGIIDFVDLTIICEAPKVGPHREAIRNRIADLLGLKLAQVSVKATTTEKLGFTGRREGIAAQAAATVRVPA</sequence>
<evidence type="ECO:0000256" key="10">
    <source>
        <dbReference type="ARBA" id="ARBA00022723"/>
    </source>
</evidence>
<evidence type="ECO:0000256" key="7">
    <source>
        <dbReference type="ARBA" id="ARBA00009789"/>
    </source>
</evidence>
<feature type="binding site" evidence="14">
    <location>
        <begin position="227"/>
        <end position="229"/>
    </location>
    <ligand>
        <name>4-CDP-2-C-methyl-D-erythritol 2-phosphate</name>
        <dbReference type="ChEBI" id="CHEBI:57919"/>
    </ligand>
</feature>
<comment type="pathway">
    <text evidence="4 14">Isoprenoid biosynthesis; isopentenyl diphosphate biosynthesis via DXP pathway; isopentenyl diphosphate from 1-deoxy-D-xylulose 5-phosphate: step 4/6.</text>
</comment>
<feature type="site" description="Transition state stabilizer" evidence="14">
    <location>
        <position position="352"/>
    </location>
</feature>
<keyword evidence="9 14" id="KW-0548">Nucleotidyltransferase</keyword>
<evidence type="ECO:0000259" key="15">
    <source>
        <dbReference type="Pfam" id="PF02542"/>
    </source>
</evidence>
<dbReference type="InterPro" id="IPR018294">
    <property type="entry name" value="ISPD_synthase_CS"/>
</dbReference>
<comment type="caution">
    <text evidence="14">Lacks conserved residue(s) required for the propagation of feature annotation.</text>
</comment>
<feature type="binding site" evidence="14">
    <location>
        <position position="227"/>
    </location>
    <ligand>
        <name>a divalent metal cation</name>
        <dbReference type="ChEBI" id="CHEBI:60240"/>
    </ligand>
</feature>
<feature type="binding site" evidence="14">
    <location>
        <begin position="351"/>
        <end position="354"/>
    </location>
    <ligand>
        <name>4-CDP-2-C-methyl-D-erythritol 2-phosphate</name>
        <dbReference type="ChEBI" id="CHEBI:57919"/>
    </ligand>
</feature>
<dbReference type="SUPFAM" id="SSF53448">
    <property type="entry name" value="Nucleotide-diphospho-sugar transferases"/>
    <property type="match status" value="1"/>
</dbReference>
<dbReference type="PANTHER" id="PTHR43181:SF1">
    <property type="entry name" value="2-C-METHYL-D-ERYTHRITOL 2,4-CYCLODIPHOSPHATE SYNTHASE, CHLOROPLASTIC"/>
    <property type="match status" value="1"/>
</dbReference>
<dbReference type="HAMAP" id="MF_00107">
    <property type="entry name" value="IspF"/>
    <property type="match status" value="1"/>
</dbReference>
<dbReference type="Pfam" id="PF01128">
    <property type="entry name" value="IspD"/>
    <property type="match status" value="1"/>
</dbReference>
<dbReference type="GO" id="GO:0008685">
    <property type="term" value="F:2-C-methyl-D-erythritol 2,4-cyclodiphosphate synthase activity"/>
    <property type="evidence" value="ECO:0007669"/>
    <property type="project" value="UniProtKB-UniRule"/>
</dbReference>
<dbReference type="CDD" id="cd00554">
    <property type="entry name" value="MECDP_synthase"/>
    <property type="match status" value="1"/>
</dbReference>
<dbReference type="InterPro" id="IPR034683">
    <property type="entry name" value="IspD/TarI"/>
</dbReference>
<evidence type="ECO:0000256" key="4">
    <source>
        <dbReference type="ARBA" id="ARBA00004709"/>
    </source>
</evidence>
<dbReference type="NCBIfam" id="TIGR00453">
    <property type="entry name" value="ispD"/>
    <property type="match status" value="1"/>
</dbReference>
<feature type="binding site" evidence="14">
    <location>
        <position position="361"/>
    </location>
    <ligand>
        <name>4-CDP-2-C-methyl-D-erythritol 2-phosphate</name>
        <dbReference type="ChEBI" id="CHEBI:57919"/>
    </ligand>
</feature>
<dbReference type="Gene3D" id="3.90.550.10">
    <property type="entry name" value="Spore Coat Polysaccharide Biosynthesis Protein SpsA, Chain A"/>
    <property type="match status" value="1"/>
</dbReference>
<dbReference type="SUPFAM" id="SSF69765">
    <property type="entry name" value="IpsF-like"/>
    <property type="match status" value="1"/>
</dbReference>
<dbReference type="HAMAP" id="MF_00108">
    <property type="entry name" value="IspD"/>
    <property type="match status" value="1"/>
</dbReference>
<keyword evidence="11 14" id="KW-0414">Isoprene biosynthesis</keyword>
<feature type="binding site" evidence="14">
    <location>
        <position position="261"/>
    </location>
    <ligand>
        <name>a divalent metal cation</name>
        <dbReference type="ChEBI" id="CHEBI:60240"/>
    </ligand>
</feature>
<feature type="region of interest" description="2-C-methyl-D-erythritol 4-phosphate cytidylyltransferase" evidence="14">
    <location>
        <begin position="1"/>
        <end position="221"/>
    </location>
</feature>
<feature type="site" description="Positions MEP for the nucleophilic attack" evidence="14">
    <location>
        <position position="145"/>
    </location>
</feature>
<dbReference type="RefSeq" id="WP_149520548.1">
    <property type="nucleotide sequence ID" value="NZ_VTOU01000001.1"/>
</dbReference>
<comment type="catalytic activity">
    <reaction evidence="1 14">
        <text>4-CDP-2-C-methyl-D-erythritol 2-phosphate = 2-C-methyl-D-erythritol 2,4-cyclic diphosphate + CMP</text>
        <dbReference type="Rhea" id="RHEA:23864"/>
        <dbReference type="ChEBI" id="CHEBI:57919"/>
        <dbReference type="ChEBI" id="CHEBI:58483"/>
        <dbReference type="ChEBI" id="CHEBI:60377"/>
        <dbReference type="EC" id="4.6.1.12"/>
    </reaction>
</comment>
<feature type="binding site" evidence="14">
    <location>
        <begin position="253"/>
        <end position="254"/>
    </location>
    <ligand>
        <name>4-CDP-2-C-methyl-D-erythritol 2-phosphate</name>
        <dbReference type="ChEBI" id="CHEBI:57919"/>
    </ligand>
</feature>
<dbReference type="GO" id="GO:0050518">
    <property type="term" value="F:2-C-methyl-D-erythritol 4-phosphate cytidylyltransferase activity"/>
    <property type="evidence" value="ECO:0007669"/>
    <property type="project" value="UniProtKB-UniRule"/>
</dbReference>
<dbReference type="InterPro" id="IPR020555">
    <property type="entry name" value="MECDP_synthase_CS"/>
</dbReference>
<feature type="binding site" evidence="14">
    <location>
        <position position="229"/>
    </location>
    <ligand>
        <name>a divalent metal cation</name>
        <dbReference type="ChEBI" id="CHEBI:60240"/>
    </ligand>
</feature>
<evidence type="ECO:0000256" key="14">
    <source>
        <dbReference type="HAMAP-Rule" id="MF_01520"/>
    </source>
</evidence>
<dbReference type="HAMAP" id="MF_01520">
    <property type="entry name" value="IspDF"/>
    <property type="match status" value="1"/>
</dbReference>
<feature type="binding site" evidence="14">
    <location>
        <position position="358"/>
    </location>
    <ligand>
        <name>4-CDP-2-C-methyl-D-erythritol 2-phosphate</name>
        <dbReference type="ChEBI" id="CHEBI:57919"/>
    </ligand>
</feature>
<comment type="similarity">
    <text evidence="14">In the N-terminal section; belongs to the IspD/TarI cytidylyltransferase family. IspD subfamily.</text>
</comment>
<dbReference type="NCBIfam" id="TIGR00151">
    <property type="entry name" value="ispF"/>
    <property type="match status" value="1"/>
</dbReference>
<dbReference type="CDD" id="cd02516">
    <property type="entry name" value="CDP-ME_synthetase"/>
    <property type="match status" value="1"/>
</dbReference>
<dbReference type="InterPro" id="IPR026596">
    <property type="entry name" value="IspD/F"/>
</dbReference>
<keyword evidence="12 14" id="KW-0456">Lyase</keyword>
<dbReference type="InterPro" id="IPR036571">
    <property type="entry name" value="MECDP_synthase_sf"/>
</dbReference>
<evidence type="ECO:0000256" key="9">
    <source>
        <dbReference type="ARBA" id="ARBA00022695"/>
    </source>
</evidence>